<feature type="compositionally biased region" description="Polar residues" evidence="1">
    <location>
        <begin position="342"/>
        <end position="352"/>
    </location>
</feature>
<dbReference type="Proteomes" id="UP000199586">
    <property type="component" value="Unassembled WGS sequence"/>
</dbReference>
<dbReference type="STRING" id="634430.SAMN04488241_11620"/>
<evidence type="ECO:0000256" key="1">
    <source>
        <dbReference type="SAM" id="MobiDB-lite"/>
    </source>
</evidence>
<feature type="region of interest" description="Disordered" evidence="1">
    <location>
        <begin position="75"/>
        <end position="96"/>
    </location>
</feature>
<name>A0A1I5UU25_9SPHN</name>
<keyword evidence="3" id="KW-1185">Reference proteome</keyword>
<protein>
    <submittedName>
        <fullName evidence="2">Uncharacterized protein</fullName>
    </submittedName>
</protein>
<evidence type="ECO:0000313" key="3">
    <source>
        <dbReference type="Proteomes" id="UP000199586"/>
    </source>
</evidence>
<reference evidence="2 3" key="1">
    <citation type="submission" date="2016-10" db="EMBL/GenBank/DDBJ databases">
        <authorList>
            <person name="de Groot N.N."/>
        </authorList>
    </citation>
    <scope>NUCLEOTIDE SEQUENCE [LARGE SCALE GENOMIC DNA]</scope>
    <source>
        <strain evidence="2 3">CGMCC 1.9113</strain>
    </source>
</reference>
<accession>A0A1I5UU25</accession>
<dbReference type="AlphaFoldDB" id="A0A1I5UU25"/>
<proteinExistence type="predicted"/>
<gene>
    <name evidence="2" type="ORF">SAMN04488241_11620</name>
</gene>
<feature type="region of interest" description="Disordered" evidence="1">
    <location>
        <begin position="312"/>
        <end position="370"/>
    </location>
</feature>
<dbReference type="EMBL" id="FOXP01000016">
    <property type="protein sequence ID" value="SFP98761.1"/>
    <property type="molecule type" value="Genomic_DNA"/>
</dbReference>
<organism evidence="2 3">
    <name type="scientific">Sphingomonas rubra</name>
    <dbReference type="NCBI Taxonomy" id="634430"/>
    <lineage>
        <taxon>Bacteria</taxon>
        <taxon>Pseudomonadati</taxon>
        <taxon>Pseudomonadota</taxon>
        <taxon>Alphaproteobacteria</taxon>
        <taxon>Sphingomonadales</taxon>
        <taxon>Sphingomonadaceae</taxon>
        <taxon>Sphingomonas</taxon>
    </lineage>
</organism>
<evidence type="ECO:0000313" key="2">
    <source>
        <dbReference type="EMBL" id="SFP98761.1"/>
    </source>
</evidence>
<sequence>MWCAQRCRRMTRRAAAGIGEAAARHTALVREGGRGSGLAVRRCGGAEALARWSTQVPTSFAAVCEWRGRSAKCKRQGAATDLPQRPKSGPVSFRGRRTGSLIAPKWDNVIALDCSRAFCGMSRSVAWGALRASRPRRSLRPPTMHATPTSCDRYSSTCSAHQGACLLGPDLSQRYSGPPGARIRMVDAATIAEPARRSTPPNVTTAGSTSFDPMGVGFNPCSSLPPPGLWSSRIGVVCADRGQGEGVSRWRRRQTMYWKRCSTSPRVSPSSRAAVPRACPARTRSLFKRSCSVSWSAQNGAIGMRRWTSSEMPNVRSAGGRRPGSGLADDTRTRLTHRRSRVQLTDGNTITLPSGPYVGGRQGNQKNRWG</sequence>